<dbReference type="KEGG" id="mri:Mal4_01330"/>
<evidence type="ECO:0000256" key="1">
    <source>
        <dbReference type="SAM" id="MobiDB-lite"/>
    </source>
</evidence>
<keyword evidence="2" id="KW-1133">Transmembrane helix</keyword>
<feature type="transmembrane region" description="Helical" evidence="2">
    <location>
        <begin position="389"/>
        <end position="412"/>
    </location>
</feature>
<protein>
    <submittedName>
        <fullName evidence="3">Uncharacterized protein</fullName>
    </submittedName>
</protein>
<keyword evidence="2" id="KW-0472">Membrane</keyword>
<dbReference type="EMBL" id="CP036275">
    <property type="protein sequence ID" value="QDU35851.1"/>
    <property type="molecule type" value="Genomic_DNA"/>
</dbReference>
<keyword evidence="4" id="KW-1185">Reference proteome</keyword>
<feature type="compositionally biased region" description="Polar residues" evidence="1">
    <location>
        <begin position="43"/>
        <end position="53"/>
    </location>
</feature>
<proteinExistence type="predicted"/>
<feature type="region of interest" description="Disordered" evidence="1">
    <location>
        <begin position="29"/>
        <end position="55"/>
    </location>
</feature>
<keyword evidence="2" id="KW-0812">Transmembrane</keyword>
<evidence type="ECO:0000256" key="2">
    <source>
        <dbReference type="SAM" id="Phobius"/>
    </source>
</evidence>
<evidence type="ECO:0000313" key="3">
    <source>
        <dbReference type="EMBL" id="QDU35851.1"/>
    </source>
</evidence>
<dbReference type="Proteomes" id="UP000320496">
    <property type="component" value="Chromosome"/>
</dbReference>
<name>A0A517Z030_9PLAN</name>
<reference evidence="3 4" key="1">
    <citation type="submission" date="2019-02" db="EMBL/GenBank/DDBJ databases">
        <title>Deep-cultivation of Planctomycetes and their phenomic and genomic characterization uncovers novel biology.</title>
        <authorList>
            <person name="Wiegand S."/>
            <person name="Jogler M."/>
            <person name="Boedeker C."/>
            <person name="Pinto D."/>
            <person name="Vollmers J."/>
            <person name="Rivas-Marin E."/>
            <person name="Kohn T."/>
            <person name="Peeters S.H."/>
            <person name="Heuer A."/>
            <person name="Rast P."/>
            <person name="Oberbeckmann S."/>
            <person name="Bunk B."/>
            <person name="Jeske O."/>
            <person name="Meyerdierks A."/>
            <person name="Storesund J.E."/>
            <person name="Kallscheuer N."/>
            <person name="Luecker S."/>
            <person name="Lage O.M."/>
            <person name="Pohl T."/>
            <person name="Merkel B.J."/>
            <person name="Hornburger P."/>
            <person name="Mueller R.-W."/>
            <person name="Bruemmer F."/>
            <person name="Labrenz M."/>
            <person name="Spormann A.M."/>
            <person name="Op den Camp H."/>
            <person name="Overmann J."/>
            <person name="Amann R."/>
            <person name="Jetten M.S.M."/>
            <person name="Mascher T."/>
            <person name="Medema M.H."/>
            <person name="Devos D.P."/>
            <person name="Kaster A.-K."/>
            <person name="Ovreas L."/>
            <person name="Rohde M."/>
            <person name="Galperin M.Y."/>
            <person name="Jogler C."/>
        </authorList>
    </citation>
    <scope>NUCLEOTIDE SEQUENCE [LARGE SCALE GENOMIC DNA]</scope>
    <source>
        <strain evidence="3 4">Mal4</strain>
    </source>
</reference>
<gene>
    <name evidence="3" type="ORF">Mal4_01330</name>
</gene>
<dbReference type="RefSeq" id="WP_145366544.1">
    <property type="nucleotide sequence ID" value="NZ_CP036275.1"/>
</dbReference>
<organism evidence="3 4">
    <name type="scientific">Maioricimonas rarisocia</name>
    <dbReference type="NCBI Taxonomy" id="2528026"/>
    <lineage>
        <taxon>Bacteria</taxon>
        <taxon>Pseudomonadati</taxon>
        <taxon>Planctomycetota</taxon>
        <taxon>Planctomycetia</taxon>
        <taxon>Planctomycetales</taxon>
        <taxon>Planctomycetaceae</taxon>
        <taxon>Maioricimonas</taxon>
    </lineage>
</organism>
<evidence type="ECO:0000313" key="4">
    <source>
        <dbReference type="Proteomes" id="UP000320496"/>
    </source>
</evidence>
<sequence length="416" mass="46602">MHGQHSPHRGFGPLLPLLVITCSLSGPPGHRAGVTHADDRQTESVTTPVSQRTPEAEREIVRLEAIWADWRQRIKTCRITGWKLQVMQRNESTAIPRDTFLSLVEDTFVPIMSEAAAKQTELTLERLDSLTAALLPNDLQNGSLGRWEQFSMTGALDDYMTTYTRNNEKRVMVRKDGKEQEYISWSRQANLRPTASRLFMEKLDTFLHLPDLAVLTRLEAGEETRRVLLNGDSREGFRLEYAAQSGFVYRDTRHIAPSWYVPERIQEAPFDTSEGIPFPRVCATVRYHKHVGPPLRVRSAELYLVDSVTLNLPVTEEDFALSVPSGTAIVEYTQTKEGASQAATPGPVARRVTQPVPDVLAASSQEGFAPPPRRHTPAPMDVPSAERRLGLLGLLLTVNAILLVLASAWWLAARRR</sequence>
<dbReference type="AlphaFoldDB" id="A0A517Z030"/>
<accession>A0A517Z030</accession>